<dbReference type="EMBL" id="MFKF01000381">
    <property type="protein sequence ID" value="OGG45241.1"/>
    <property type="molecule type" value="Genomic_DNA"/>
</dbReference>
<dbReference type="Gene3D" id="3.90.1570.10">
    <property type="entry name" value="tt1808, chain A"/>
    <property type="match status" value="1"/>
</dbReference>
<evidence type="ECO:0000313" key="3">
    <source>
        <dbReference type="Proteomes" id="UP000178606"/>
    </source>
</evidence>
<accession>A0A1F6C833</accession>
<name>A0A1F6C833_HANXR</name>
<comment type="caution">
    <text evidence="2">The sequence shown here is derived from an EMBL/GenBank/DDBJ whole genome shotgun (WGS) entry which is preliminary data.</text>
</comment>
<evidence type="ECO:0000259" key="1">
    <source>
        <dbReference type="Pfam" id="PF05685"/>
    </source>
</evidence>
<dbReference type="CDD" id="cd06260">
    <property type="entry name" value="DUF820-like"/>
    <property type="match status" value="1"/>
</dbReference>
<dbReference type="SUPFAM" id="SSF52980">
    <property type="entry name" value="Restriction endonuclease-like"/>
    <property type="match status" value="1"/>
</dbReference>
<dbReference type="InterPro" id="IPR008538">
    <property type="entry name" value="Uma2"/>
</dbReference>
<dbReference type="AlphaFoldDB" id="A0A1F6C833"/>
<organism evidence="2 3">
    <name type="scientific">Handelsmanbacteria sp. (strain RIFCSPLOWO2_12_FULL_64_10)</name>
    <dbReference type="NCBI Taxonomy" id="1817868"/>
    <lineage>
        <taxon>Bacteria</taxon>
        <taxon>Candidatus Handelsmaniibacteriota</taxon>
    </lineage>
</organism>
<dbReference type="PANTHER" id="PTHR34107:SF7">
    <property type="entry name" value="SLR2092 PROTEIN"/>
    <property type="match status" value="1"/>
</dbReference>
<dbReference type="InterPro" id="IPR012296">
    <property type="entry name" value="Nuclease_put_TT1808"/>
</dbReference>
<protein>
    <recommendedName>
        <fullName evidence="1">Putative restriction endonuclease domain-containing protein</fullName>
    </recommendedName>
</protein>
<gene>
    <name evidence="2" type="ORF">A3F84_05865</name>
</gene>
<dbReference type="InterPro" id="IPR011335">
    <property type="entry name" value="Restrct_endonuc-II-like"/>
</dbReference>
<reference evidence="2 3" key="1">
    <citation type="journal article" date="2016" name="Nat. Commun.">
        <title>Thousands of microbial genomes shed light on interconnected biogeochemical processes in an aquifer system.</title>
        <authorList>
            <person name="Anantharaman K."/>
            <person name="Brown C.T."/>
            <person name="Hug L.A."/>
            <person name="Sharon I."/>
            <person name="Castelle C.J."/>
            <person name="Probst A.J."/>
            <person name="Thomas B.C."/>
            <person name="Singh A."/>
            <person name="Wilkins M.J."/>
            <person name="Karaoz U."/>
            <person name="Brodie E.L."/>
            <person name="Williams K.H."/>
            <person name="Hubbard S.S."/>
            <person name="Banfield J.F."/>
        </authorList>
    </citation>
    <scope>NUCLEOTIDE SEQUENCE [LARGE SCALE GENOMIC DNA]</scope>
    <source>
        <strain evidence="3">RIFCSPLOWO2_12_FULL_64_10</strain>
    </source>
</reference>
<sequence>MAPPDLSGHPPLIVRLEPVLRLTEDQFFELCQINRDLRIERNAQGGVIIMPPAGGNTSKRNAEITIQLGLWAKQDGQGMTFDSSGGFRLPNGSIRSPDAAWVRHSRLNALSPEQREKFLPLCPDFVIELRSPTDSLSVLQEKMREYLDNGAQLGWLIDPAQRRIHVYRPQASVQTLDNPETIAGDPVLAGFALDLREIWPN</sequence>
<evidence type="ECO:0000313" key="2">
    <source>
        <dbReference type="EMBL" id="OGG45241.1"/>
    </source>
</evidence>
<dbReference type="PANTHER" id="PTHR34107">
    <property type="entry name" value="SLL0198 PROTEIN-RELATED"/>
    <property type="match status" value="1"/>
</dbReference>
<dbReference type="Pfam" id="PF05685">
    <property type="entry name" value="Uma2"/>
    <property type="match status" value="1"/>
</dbReference>
<dbReference type="Proteomes" id="UP000178606">
    <property type="component" value="Unassembled WGS sequence"/>
</dbReference>
<feature type="domain" description="Putative restriction endonuclease" evidence="1">
    <location>
        <begin position="25"/>
        <end position="195"/>
    </location>
</feature>
<proteinExistence type="predicted"/>